<keyword evidence="1" id="KW-0732">Signal</keyword>
<organism evidence="2 3">
    <name type="scientific">Streptomyces durbertensis</name>
    <dbReference type="NCBI Taxonomy" id="2448886"/>
    <lineage>
        <taxon>Bacteria</taxon>
        <taxon>Bacillati</taxon>
        <taxon>Actinomycetota</taxon>
        <taxon>Actinomycetes</taxon>
        <taxon>Kitasatosporales</taxon>
        <taxon>Streptomycetaceae</taxon>
        <taxon>Streptomyces</taxon>
    </lineage>
</organism>
<evidence type="ECO:0000313" key="3">
    <source>
        <dbReference type="Proteomes" id="UP000766698"/>
    </source>
</evidence>
<dbReference type="RefSeq" id="WP_182857574.1">
    <property type="nucleotide sequence ID" value="NZ_WMLF01000455.1"/>
</dbReference>
<feature type="chain" id="PRO_5045832278" description="Secreted protein" evidence="1">
    <location>
        <begin position="28"/>
        <end position="151"/>
    </location>
</feature>
<evidence type="ECO:0000313" key="2">
    <source>
        <dbReference type="EMBL" id="MBB1246305.1"/>
    </source>
</evidence>
<comment type="caution">
    <text evidence="2">The sequence shown here is derived from an EMBL/GenBank/DDBJ whole genome shotgun (WGS) entry which is preliminary data.</text>
</comment>
<name>A0ABR6ELV4_9ACTN</name>
<protein>
    <recommendedName>
        <fullName evidence="4">Secreted protein</fullName>
    </recommendedName>
</protein>
<feature type="signal peptide" evidence="1">
    <location>
        <begin position="1"/>
        <end position="27"/>
    </location>
</feature>
<dbReference type="EMBL" id="WMLF01000455">
    <property type="protein sequence ID" value="MBB1246305.1"/>
    <property type="molecule type" value="Genomic_DNA"/>
</dbReference>
<evidence type="ECO:0000256" key="1">
    <source>
        <dbReference type="SAM" id="SignalP"/>
    </source>
</evidence>
<accession>A0ABR6ELV4</accession>
<sequence length="151" mass="16492">MRAKPIVLTLALTALATTAGLTGTANADDHQWTRGDHRCETASWPSPGGGRDGRVTLRSTKDSTKFARITMNNTSAGQEWFVTNKTDLSLVRFYGKFVKDGRWHDTELRRAAEPGQTWRGRTNIPKGWTAQLSAVSDVGTIGACTLNTART</sequence>
<keyword evidence="3" id="KW-1185">Reference proteome</keyword>
<evidence type="ECO:0008006" key="4">
    <source>
        <dbReference type="Google" id="ProtNLM"/>
    </source>
</evidence>
<gene>
    <name evidence="2" type="ORF">GL263_22500</name>
</gene>
<dbReference type="Proteomes" id="UP000766698">
    <property type="component" value="Unassembled WGS sequence"/>
</dbReference>
<reference evidence="3" key="1">
    <citation type="journal article" date="2020" name="Syst. Appl. Microbiol.">
        <title>Streptomyces alkaliterrae sp. nov., isolated from an alkaline soil, and emended descriptions of Streptomyces alkaliphilus, Streptomyces calidiresistens and Streptomyces durbertensis.</title>
        <authorList>
            <person name="Swiecimska M."/>
            <person name="Golinska P."/>
            <person name="Nouioui I."/>
            <person name="Wypij M."/>
            <person name="Rai M."/>
            <person name="Sangal V."/>
            <person name="Goodfellow M."/>
        </authorList>
    </citation>
    <scope>NUCLEOTIDE SEQUENCE [LARGE SCALE GENOMIC DNA]</scope>
    <source>
        <strain evidence="3">DSM 104538</strain>
    </source>
</reference>
<proteinExistence type="predicted"/>